<dbReference type="AlphaFoldDB" id="A0AAW8EV07"/>
<dbReference type="InterPro" id="IPR000182">
    <property type="entry name" value="GNAT_dom"/>
</dbReference>
<sequence>MHTTDDIMRAAAAWVWFPRDSEQQNDELQLVRYPARFGGGVRASQVDSTADAAAVVDHAIARTRAWGESRLTVWVSPSDSPDLEHELLRRGGELFDTVTVFASPIEAIEIHIPVGRSAEVVRSIEQVREVDAINVAVWAQAPLDEEGLSTEFSDISTVLAAGTGLRVLGRIDGEPVSTGGCTIVDGFTRLWGAATLEHARGRGAYRAVLAERLRASAELGARTALVKGRISTSAPILARAGFRNYGDERGYRLAV</sequence>
<gene>
    <name evidence="2" type="ORF">QFZ53_001347</name>
</gene>
<dbReference type="GO" id="GO:0016747">
    <property type="term" value="F:acyltransferase activity, transferring groups other than amino-acyl groups"/>
    <property type="evidence" value="ECO:0007669"/>
    <property type="project" value="InterPro"/>
</dbReference>
<dbReference type="Proteomes" id="UP001244427">
    <property type="component" value="Unassembled WGS sequence"/>
</dbReference>
<dbReference type="SUPFAM" id="SSF55729">
    <property type="entry name" value="Acyl-CoA N-acyltransferases (Nat)"/>
    <property type="match status" value="1"/>
</dbReference>
<dbReference type="Gene3D" id="3.40.630.30">
    <property type="match status" value="1"/>
</dbReference>
<dbReference type="RefSeq" id="WP_307294862.1">
    <property type="nucleotide sequence ID" value="NZ_JAUSXV010000001.1"/>
</dbReference>
<protein>
    <recommendedName>
        <fullName evidence="1">N-acetyltransferase domain-containing protein</fullName>
    </recommendedName>
</protein>
<accession>A0AAW8EV07</accession>
<evidence type="ECO:0000313" key="3">
    <source>
        <dbReference type="Proteomes" id="UP001244427"/>
    </source>
</evidence>
<comment type="caution">
    <text evidence="2">The sequence shown here is derived from an EMBL/GenBank/DDBJ whole genome shotgun (WGS) entry which is preliminary data.</text>
</comment>
<evidence type="ECO:0000313" key="2">
    <source>
        <dbReference type="EMBL" id="MDQ0647151.1"/>
    </source>
</evidence>
<keyword evidence="3" id="KW-1185">Reference proteome</keyword>
<reference evidence="2 3" key="1">
    <citation type="submission" date="2023-07" db="EMBL/GenBank/DDBJ databases">
        <title>Comparative genomics of wheat-associated soil bacteria to identify genetic determinants of phenazine resistance.</title>
        <authorList>
            <person name="Mouncey N."/>
        </authorList>
    </citation>
    <scope>NUCLEOTIDE SEQUENCE [LARGE SCALE GENOMIC DNA]</scope>
    <source>
        <strain evidence="2 3">W4I9-1</strain>
    </source>
</reference>
<organism evidence="2 3">
    <name type="scientific">Microbacterium natoriense</name>
    <dbReference type="NCBI Taxonomy" id="284570"/>
    <lineage>
        <taxon>Bacteria</taxon>
        <taxon>Bacillati</taxon>
        <taxon>Actinomycetota</taxon>
        <taxon>Actinomycetes</taxon>
        <taxon>Micrococcales</taxon>
        <taxon>Microbacteriaceae</taxon>
        <taxon>Microbacterium</taxon>
    </lineage>
</organism>
<feature type="domain" description="N-acetyltransferase" evidence="1">
    <location>
        <begin position="122"/>
        <end position="255"/>
    </location>
</feature>
<dbReference type="EMBL" id="JAUSXV010000001">
    <property type="protein sequence ID" value="MDQ0647151.1"/>
    <property type="molecule type" value="Genomic_DNA"/>
</dbReference>
<evidence type="ECO:0000259" key="1">
    <source>
        <dbReference type="PROSITE" id="PS51186"/>
    </source>
</evidence>
<dbReference type="PROSITE" id="PS51186">
    <property type="entry name" value="GNAT"/>
    <property type="match status" value="1"/>
</dbReference>
<dbReference type="InterPro" id="IPR016181">
    <property type="entry name" value="Acyl_CoA_acyltransferase"/>
</dbReference>
<proteinExistence type="predicted"/>
<name>A0AAW8EV07_9MICO</name>